<proteinExistence type="predicted"/>
<reference evidence="1 2" key="1">
    <citation type="journal article" date="2019" name="Nat. Ecol. Evol.">
        <title>Megaphylogeny resolves global patterns of mushroom evolution.</title>
        <authorList>
            <person name="Varga T."/>
            <person name="Krizsan K."/>
            <person name="Foldi C."/>
            <person name="Dima B."/>
            <person name="Sanchez-Garcia M."/>
            <person name="Sanchez-Ramirez S."/>
            <person name="Szollosi G.J."/>
            <person name="Szarkandi J.G."/>
            <person name="Papp V."/>
            <person name="Albert L."/>
            <person name="Andreopoulos W."/>
            <person name="Angelini C."/>
            <person name="Antonin V."/>
            <person name="Barry K.W."/>
            <person name="Bougher N.L."/>
            <person name="Buchanan P."/>
            <person name="Buyck B."/>
            <person name="Bense V."/>
            <person name="Catcheside P."/>
            <person name="Chovatia M."/>
            <person name="Cooper J."/>
            <person name="Damon W."/>
            <person name="Desjardin D."/>
            <person name="Finy P."/>
            <person name="Geml J."/>
            <person name="Haridas S."/>
            <person name="Hughes K."/>
            <person name="Justo A."/>
            <person name="Karasinski D."/>
            <person name="Kautmanova I."/>
            <person name="Kiss B."/>
            <person name="Kocsube S."/>
            <person name="Kotiranta H."/>
            <person name="LaButti K.M."/>
            <person name="Lechner B.E."/>
            <person name="Liimatainen K."/>
            <person name="Lipzen A."/>
            <person name="Lukacs Z."/>
            <person name="Mihaltcheva S."/>
            <person name="Morgado L.N."/>
            <person name="Niskanen T."/>
            <person name="Noordeloos M.E."/>
            <person name="Ohm R.A."/>
            <person name="Ortiz-Santana B."/>
            <person name="Ovrebo C."/>
            <person name="Racz N."/>
            <person name="Riley R."/>
            <person name="Savchenko A."/>
            <person name="Shiryaev A."/>
            <person name="Soop K."/>
            <person name="Spirin V."/>
            <person name="Szebenyi C."/>
            <person name="Tomsovsky M."/>
            <person name="Tulloss R.E."/>
            <person name="Uehling J."/>
            <person name="Grigoriev I.V."/>
            <person name="Vagvolgyi C."/>
            <person name="Papp T."/>
            <person name="Martin F.M."/>
            <person name="Miettinen O."/>
            <person name="Hibbett D.S."/>
            <person name="Nagy L.G."/>
        </authorList>
    </citation>
    <scope>NUCLEOTIDE SEQUENCE [LARGE SCALE GENOMIC DNA]</scope>
    <source>
        <strain evidence="1 2">CBS 121175</strain>
    </source>
</reference>
<evidence type="ECO:0000313" key="2">
    <source>
        <dbReference type="Proteomes" id="UP000307440"/>
    </source>
</evidence>
<dbReference type="STRING" id="230819.A0A5C3KUG2"/>
<sequence length="291" mass="32734">MTFNLTAPATIDVLLNQGRIYNINVGSLERRFAVKKGTASSFAGTFYYNDIEDISDKSNQIATTGTWDNRLIVRFSHNAAKFITADQFSEKITEADNAGEWKQWIFIDPKLATQGVWETKSQNVWDFAAPDVPPSLKNKSRWIEGVIRNATDFPIRYVESYLDSGRYDKFPDPTVNPFAVGTFNGCNGDHTLFTGITGGATYRIDLDEDHSFYFSIGFTDPFIGAYKAGVVASNDPEQGYEVASKEGGEIRSGEYHAVDKDGRQLVFRLRITAESGQRPRFCIEEVRFYDN</sequence>
<dbReference type="Gene3D" id="2.60.270.50">
    <property type="match status" value="1"/>
</dbReference>
<dbReference type="EMBL" id="ML210217">
    <property type="protein sequence ID" value="TFK23483.1"/>
    <property type="molecule type" value="Genomic_DNA"/>
</dbReference>
<gene>
    <name evidence="1" type="ORF">FA15DRAFT_705373</name>
</gene>
<organism evidence="1 2">
    <name type="scientific">Coprinopsis marcescibilis</name>
    <name type="common">Agaric fungus</name>
    <name type="synonym">Psathyrella marcescibilis</name>
    <dbReference type="NCBI Taxonomy" id="230819"/>
    <lineage>
        <taxon>Eukaryota</taxon>
        <taxon>Fungi</taxon>
        <taxon>Dikarya</taxon>
        <taxon>Basidiomycota</taxon>
        <taxon>Agaricomycotina</taxon>
        <taxon>Agaricomycetes</taxon>
        <taxon>Agaricomycetidae</taxon>
        <taxon>Agaricales</taxon>
        <taxon>Agaricineae</taxon>
        <taxon>Psathyrellaceae</taxon>
        <taxon>Coprinopsis</taxon>
    </lineage>
</organism>
<evidence type="ECO:0000313" key="1">
    <source>
        <dbReference type="EMBL" id="TFK23483.1"/>
    </source>
</evidence>
<keyword evidence="2" id="KW-1185">Reference proteome</keyword>
<accession>A0A5C3KUG2</accession>
<protein>
    <submittedName>
        <fullName evidence="1">Uncharacterized protein</fullName>
    </submittedName>
</protein>
<dbReference type="AlphaFoldDB" id="A0A5C3KUG2"/>
<name>A0A5C3KUG2_COPMA</name>
<dbReference type="Proteomes" id="UP000307440">
    <property type="component" value="Unassembled WGS sequence"/>
</dbReference>
<dbReference type="OrthoDB" id="3025558at2759"/>